<dbReference type="RefSeq" id="WP_166650332.1">
    <property type="nucleotide sequence ID" value="NZ_CP140255.1"/>
</dbReference>
<dbReference type="Proteomes" id="UP001324794">
    <property type="component" value="Chromosome"/>
</dbReference>
<gene>
    <name evidence="1" type="ORF">SR894_06785</name>
</gene>
<protein>
    <submittedName>
        <fullName evidence="1">Uncharacterized protein</fullName>
    </submittedName>
</protein>
<accession>A0ABZ0YQI5</accession>
<organism evidence="1 2">
    <name type="scientific">Vreelandella neptunia</name>
    <dbReference type="NCBI Taxonomy" id="115551"/>
    <lineage>
        <taxon>Bacteria</taxon>
        <taxon>Pseudomonadati</taxon>
        <taxon>Pseudomonadota</taxon>
        <taxon>Gammaproteobacteria</taxon>
        <taxon>Oceanospirillales</taxon>
        <taxon>Halomonadaceae</taxon>
        <taxon>Vreelandella</taxon>
    </lineage>
</organism>
<evidence type="ECO:0000313" key="1">
    <source>
        <dbReference type="EMBL" id="WQH14241.1"/>
    </source>
</evidence>
<reference evidence="1 2" key="1">
    <citation type="submission" date="2023-11" db="EMBL/GenBank/DDBJ databases">
        <title>MicrobeMod: A computational toolkit for identifying prokaryotic methylation and restriction-modification with nanopore sequencing.</title>
        <authorList>
            <person name="Crits-Christoph A."/>
            <person name="Kang S.C."/>
            <person name="Lee H."/>
            <person name="Ostrov N."/>
        </authorList>
    </citation>
    <scope>NUCLEOTIDE SEQUENCE [LARGE SCALE GENOMIC DNA]</scope>
    <source>
        <strain evidence="1 2">ATCC BAA-805</strain>
    </source>
</reference>
<evidence type="ECO:0000313" key="2">
    <source>
        <dbReference type="Proteomes" id="UP001324794"/>
    </source>
</evidence>
<keyword evidence="2" id="KW-1185">Reference proteome</keyword>
<proteinExistence type="predicted"/>
<dbReference type="EMBL" id="CP140255">
    <property type="protein sequence ID" value="WQH14241.1"/>
    <property type="molecule type" value="Genomic_DNA"/>
</dbReference>
<sequence>MKVDNNVELMGKDRLLGNEVAQRLYHKYTAIMPVFDDGSSWRDDAGGVLPQCAALPI</sequence>
<name>A0ABZ0YQI5_9GAMM</name>